<dbReference type="SMART" id="SM00283">
    <property type="entry name" value="MA"/>
    <property type="match status" value="1"/>
</dbReference>
<dbReference type="GO" id="GO:0016020">
    <property type="term" value="C:membrane"/>
    <property type="evidence" value="ECO:0007669"/>
    <property type="project" value="UniProtKB-SubCell"/>
</dbReference>
<dbReference type="EMBL" id="CABWKZ010000045">
    <property type="protein sequence ID" value="VXA57632.1"/>
    <property type="molecule type" value="Genomic_DNA"/>
</dbReference>
<dbReference type="InterPro" id="IPR004089">
    <property type="entry name" value="MCPsignal_dom"/>
</dbReference>
<dbReference type="Proteomes" id="UP000233553">
    <property type="component" value="Unassembled WGS sequence"/>
</dbReference>
<dbReference type="CDD" id="cd11386">
    <property type="entry name" value="MCP_signal"/>
    <property type="match status" value="1"/>
</dbReference>
<dbReference type="EMBL" id="APOI01000007">
    <property type="protein sequence ID" value="ENU24987.1"/>
    <property type="molecule type" value="Genomic_DNA"/>
</dbReference>
<feature type="transmembrane region" description="Helical" evidence="8">
    <location>
        <begin position="324"/>
        <end position="347"/>
    </location>
</feature>
<evidence type="ECO:0000256" key="2">
    <source>
        <dbReference type="ARBA" id="ARBA00022692"/>
    </source>
</evidence>
<dbReference type="PANTHER" id="PTHR32089">
    <property type="entry name" value="METHYL-ACCEPTING CHEMOTAXIS PROTEIN MCPB"/>
    <property type="match status" value="1"/>
</dbReference>
<reference evidence="12 15" key="2">
    <citation type="submission" date="2017-12" db="EMBL/GenBank/DDBJ databases">
        <title>Draft Genome sequences of multiple microbial strains isolated from spacecraft associated surfaces.</title>
        <authorList>
            <person name="Seuylemezian A."/>
            <person name="Vaishampayan P."/>
            <person name="Venkateswaran K."/>
        </authorList>
    </citation>
    <scope>NUCLEOTIDE SEQUENCE [LARGE SCALE GENOMIC DNA]</scope>
    <source>
        <strain evidence="12 15">2P01AA</strain>
    </source>
</reference>
<evidence type="ECO:0000313" key="16">
    <source>
        <dbReference type="Proteomes" id="UP000430404"/>
    </source>
</evidence>
<dbReference type="Proteomes" id="UP000430404">
    <property type="component" value="Unassembled WGS sequence"/>
</dbReference>
<keyword evidence="5 7" id="KW-0807">Transducer</keyword>
<dbReference type="GO" id="GO:0004888">
    <property type="term" value="F:transmembrane signaling receptor activity"/>
    <property type="evidence" value="ECO:0007669"/>
    <property type="project" value="InterPro"/>
</dbReference>
<comment type="subcellular location">
    <subcellularLocation>
        <location evidence="1">Membrane</location>
        <topology evidence="1">Multi-pass membrane protein</topology>
    </subcellularLocation>
</comment>
<dbReference type="Proteomes" id="UP000013034">
    <property type="component" value="Unassembled WGS sequence"/>
</dbReference>
<evidence type="ECO:0000313" key="14">
    <source>
        <dbReference type="Proteomes" id="UP000013034"/>
    </source>
</evidence>
<accession>A0A653K9Q3</accession>
<proteinExistence type="inferred from homology"/>
<accession>A0A1E7R4E9</accession>
<evidence type="ECO:0000256" key="3">
    <source>
        <dbReference type="ARBA" id="ARBA00022989"/>
    </source>
</evidence>
<evidence type="ECO:0000256" key="6">
    <source>
        <dbReference type="ARBA" id="ARBA00029447"/>
    </source>
</evidence>
<evidence type="ECO:0000256" key="8">
    <source>
        <dbReference type="SAM" id="Phobius"/>
    </source>
</evidence>
<dbReference type="GO" id="GO:0007165">
    <property type="term" value="P:signal transduction"/>
    <property type="evidence" value="ECO:0007669"/>
    <property type="project" value="UniProtKB-KW"/>
</dbReference>
<dbReference type="Gene3D" id="1.10.287.950">
    <property type="entry name" value="Methyl-accepting chemotaxis protein"/>
    <property type="match status" value="1"/>
</dbReference>
<keyword evidence="3 8" id="KW-1133">Transmembrane helix</keyword>
<evidence type="ECO:0000313" key="12">
    <source>
        <dbReference type="EMBL" id="PKF36166.1"/>
    </source>
</evidence>
<dbReference type="AlphaFoldDB" id="A0A653K9Q3"/>
<comment type="similarity">
    <text evidence="6">Belongs to the methyl-accepting chemotaxis (MCP) protein family.</text>
</comment>
<feature type="transmembrane region" description="Helical" evidence="8">
    <location>
        <begin position="47"/>
        <end position="67"/>
    </location>
</feature>
<keyword evidence="4 8" id="KW-0472">Membrane</keyword>
<evidence type="ECO:0000256" key="7">
    <source>
        <dbReference type="PROSITE-ProRule" id="PRU00284"/>
    </source>
</evidence>
<keyword evidence="2 8" id="KW-0812">Transmembrane</keyword>
<dbReference type="GO" id="GO:0006935">
    <property type="term" value="P:chemotaxis"/>
    <property type="evidence" value="ECO:0007669"/>
    <property type="project" value="InterPro"/>
</dbReference>
<dbReference type="RefSeq" id="WP_004652353.1">
    <property type="nucleotide sequence ID" value="NZ_JBCNKA010000003.1"/>
</dbReference>
<sequence length="694" mass="74853">MGFKLKKKNGNGDSAGLKKGGAFLDNIRTQLDQFSRLFGETEKSKPIIYRALIALALAVILLIYLFVSVPRSNQLTRSLGELRLLSQTISRQATEATASGTPEAMKKLVESEKQFAENLDTVESVYGKGSDEYKKVSGLWDTVAKNIDLIASQQKVINQLYDTNISISETIPEIQAEYNLMVDQMVRENMPSSQVIITKNQVFIAERILRSINSVLVGTDNSSVSANDFGADIDTFGVYLNAQLNGSSELGVDRISSAALRESVDSIKSDYDAVLKSAAATVLQNANQIVRVRQASSQIFSQSDALLTSLNDLSNKAEGGWDNVVAGIVLIGALGLLVFSALQLLALRSNTDKERVTRLQDEYDRNQNAILRLLDEIADLADGDLRSYATVSEDFTGAIADSINFAIDQLRDLVSRITDTSQEVARYTQDTQSITNQLAEASEHQAQEIAGASAAMNEMALSIDQVSANASESADVAQRSVQIATNGAQVVNRSIEGMDHIREQIQETSKRIKRLGESSQEIGNIVSLINDIADQTNILALNAAIQASMAGEAGRGFAVVADEVQRLAERSASATKQIESLVKTIQTDTNEAVISMEQTTSEVVRGANLAKDAGIALDEIQTVSGDLAKLIASISDAAKLQSASASHIATTMNVVQEITSQTTTATFDTARSVSELANMAESLRESVTDFKLPD</sequence>
<dbReference type="FunFam" id="1.10.287.950:FF:000001">
    <property type="entry name" value="Methyl-accepting chemotaxis sensory transducer"/>
    <property type="match status" value="1"/>
</dbReference>
<dbReference type="SUPFAM" id="SSF58104">
    <property type="entry name" value="Methyl-accepting chemotaxis protein (MCP) signaling domain"/>
    <property type="match status" value="1"/>
</dbReference>
<feature type="domain" description="HAMP" evidence="10">
    <location>
        <begin position="364"/>
        <end position="415"/>
    </location>
</feature>
<evidence type="ECO:0000313" key="13">
    <source>
        <dbReference type="EMBL" id="VXA57632.1"/>
    </source>
</evidence>
<dbReference type="Pfam" id="PF00015">
    <property type="entry name" value="MCPsignal"/>
    <property type="match status" value="1"/>
</dbReference>
<organism evidence="13 16">
    <name type="scientific">Acinetobacter proteolyticus</name>
    <dbReference type="NCBI Taxonomy" id="1776741"/>
    <lineage>
        <taxon>Bacteria</taxon>
        <taxon>Pseudomonadati</taxon>
        <taxon>Pseudomonadota</taxon>
        <taxon>Gammaproteobacteria</taxon>
        <taxon>Moraxellales</taxon>
        <taxon>Moraxellaceae</taxon>
        <taxon>Acinetobacter</taxon>
    </lineage>
</organism>
<name>A0A653K9Q3_9GAMM</name>
<evidence type="ECO:0000259" key="9">
    <source>
        <dbReference type="PROSITE" id="PS50111"/>
    </source>
</evidence>
<reference evidence="13 16" key="3">
    <citation type="submission" date="2019-10" db="EMBL/GenBank/DDBJ databases">
        <authorList>
            <person name="Karimi E."/>
        </authorList>
    </citation>
    <scope>NUCLEOTIDE SEQUENCE [LARGE SCALE GENOMIC DNA]</scope>
    <source>
        <strain evidence="13">Acinetobacter sp. 8BE</strain>
    </source>
</reference>
<evidence type="ECO:0000313" key="15">
    <source>
        <dbReference type="Proteomes" id="UP000233553"/>
    </source>
</evidence>
<evidence type="ECO:0000256" key="4">
    <source>
        <dbReference type="ARBA" id="ARBA00023136"/>
    </source>
</evidence>
<dbReference type="PRINTS" id="PR00260">
    <property type="entry name" value="CHEMTRNSDUCR"/>
</dbReference>
<dbReference type="InterPro" id="IPR004090">
    <property type="entry name" value="Chemotax_Me-accpt_rcpt"/>
</dbReference>
<keyword evidence="14" id="KW-1185">Reference proteome</keyword>
<protein>
    <submittedName>
        <fullName evidence="12">Methyl-accepting chemotaxis protein</fullName>
    </submittedName>
    <submittedName>
        <fullName evidence="13">Protein PilJ</fullName>
    </submittedName>
</protein>
<evidence type="ECO:0000313" key="11">
    <source>
        <dbReference type="EMBL" id="ENU24987.1"/>
    </source>
</evidence>
<reference evidence="11 14" key="1">
    <citation type="submission" date="2013-02" db="EMBL/GenBank/DDBJ databases">
        <title>The Genome Sequence of Acinetobacter sp. NIPH 809.</title>
        <authorList>
            <consortium name="The Broad Institute Genome Sequencing Platform"/>
            <consortium name="The Broad Institute Genome Sequencing Center for Infectious Disease"/>
            <person name="Cerqueira G."/>
            <person name="Feldgarden M."/>
            <person name="Courvalin P."/>
            <person name="Perichon B."/>
            <person name="Grillot-Courvalin C."/>
            <person name="Clermont D."/>
            <person name="Rocha E."/>
            <person name="Yoon E.-J."/>
            <person name="Nemec A."/>
            <person name="Walker B."/>
            <person name="Young S.K."/>
            <person name="Zeng Q."/>
            <person name="Gargeya S."/>
            <person name="Fitzgerald M."/>
            <person name="Haas B."/>
            <person name="Abouelleil A."/>
            <person name="Alvarado L."/>
            <person name="Arachchi H.M."/>
            <person name="Berlin A.M."/>
            <person name="Chapman S.B."/>
            <person name="Dewar J."/>
            <person name="Goldberg J."/>
            <person name="Griggs A."/>
            <person name="Gujja S."/>
            <person name="Hansen M."/>
            <person name="Howarth C."/>
            <person name="Imamovic A."/>
            <person name="Larimer J."/>
            <person name="McCowan C."/>
            <person name="Murphy C."/>
            <person name="Neiman D."/>
            <person name="Pearson M."/>
            <person name="Priest M."/>
            <person name="Roberts A."/>
            <person name="Saif S."/>
            <person name="Shea T."/>
            <person name="Sisk P."/>
            <person name="Sykes S."/>
            <person name="Wortman J."/>
            <person name="Nusbaum C."/>
            <person name="Birren B."/>
        </authorList>
    </citation>
    <scope>NUCLEOTIDE SEQUENCE [LARGE SCALE GENOMIC DNA]</scope>
    <source>
        <strain evidence="11 14">NIPH 809</strain>
    </source>
</reference>
<evidence type="ECO:0000256" key="1">
    <source>
        <dbReference type="ARBA" id="ARBA00004141"/>
    </source>
</evidence>
<evidence type="ECO:0000259" key="10">
    <source>
        <dbReference type="PROSITE" id="PS50885"/>
    </source>
</evidence>
<gene>
    <name evidence="13" type="primary">pilJ</name>
    <name evidence="13" type="ORF">ACI8B_50119</name>
    <name evidence="12" type="ORF">CW311_03065</name>
    <name evidence="11" type="ORF">F993_00377</name>
</gene>
<dbReference type="PROSITE" id="PS50111">
    <property type="entry name" value="CHEMOTAXIS_TRANSDUC_2"/>
    <property type="match status" value="1"/>
</dbReference>
<dbReference type="PANTHER" id="PTHR32089:SF119">
    <property type="entry name" value="METHYL-ACCEPTING CHEMOTAXIS PROTEIN CTPL"/>
    <property type="match status" value="1"/>
</dbReference>
<dbReference type="PROSITE" id="PS50885">
    <property type="entry name" value="HAMP"/>
    <property type="match status" value="1"/>
</dbReference>
<evidence type="ECO:0000256" key="5">
    <source>
        <dbReference type="ARBA" id="ARBA00023224"/>
    </source>
</evidence>
<dbReference type="EMBL" id="PISJ01000003">
    <property type="protein sequence ID" value="PKF36166.1"/>
    <property type="molecule type" value="Genomic_DNA"/>
</dbReference>
<dbReference type="OrthoDB" id="9177152at2"/>
<dbReference type="InterPro" id="IPR003660">
    <property type="entry name" value="HAMP_dom"/>
</dbReference>
<feature type="domain" description="Methyl-accepting transducer" evidence="9">
    <location>
        <begin position="420"/>
        <end position="656"/>
    </location>
</feature>